<accession>A8I7K5</accession>
<proteinExistence type="predicted"/>
<organism evidence="2 3">
    <name type="scientific">Azorhizobium caulinodans (strain ATCC 43989 / DSM 5975 / JCM 20966 / LMG 6465 / NBRC 14845 / NCIMB 13405 / ORS 571)</name>
    <dbReference type="NCBI Taxonomy" id="438753"/>
    <lineage>
        <taxon>Bacteria</taxon>
        <taxon>Pseudomonadati</taxon>
        <taxon>Pseudomonadota</taxon>
        <taxon>Alphaproteobacteria</taxon>
        <taxon>Hyphomicrobiales</taxon>
        <taxon>Xanthobacteraceae</taxon>
        <taxon>Azorhizobium</taxon>
    </lineage>
</organism>
<dbReference type="InterPro" id="IPR013159">
    <property type="entry name" value="DnaA_C"/>
</dbReference>
<dbReference type="PANTHER" id="PTHR30050:SF4">
    <property type="entry name" value="ATP-BINDING PROTEIN RV3427C IN INSERTION SEQUENCE-RELATED"/>
    <property type="match status" value="1"/>
</dbReference>
<feature type="domain" description="Chromosomal replication initiator DnaA C-terminal" evidence="1">
    <location>
        <begin position="11"/>
        <end position="80"/>
    </location>
</feature>
<gene>
    <name evidence="2" type="primary">dnaA</name>
    <name evidence="2" type="ordered locus">AZC_2132</name>
</gene>
<dbReference type="AlphaFoldDB" id="A8I7K5"/>
<sequence length="192" mass="19899">MTLLLETPEPSLRLIAAAVMEATGASMADIRSTRRQKEVVSQRHIVCWLAARLTGKTFRQIGVFLGGRDASTVREAVLRVEQRMAQDAALASRVSAMLAAIQALAAHGVAERFPEVDALAVAAHITGAGVPERAAIGASTDQIVAMAGQLMALHRAAEAAAGALVAAGGTVPDELAGLGYAPLQSPERNDGQ</sequence>
<dbReference type="Gene3D" id="1.10.1750.10">
    <property type="match status" value="1"/>
</dbReference>
<dbReference type="InterPro" id="IPR010921">
    <property type="entry name" value="Trp_repressor/repl_initiator"/>
</dbReference>
<dbReference type="EMBL" id="AP009384">
    <property type="protein sequence ID" value="BAF88130.1"/>
    <property type="molecule type" value="Genomic_DNA"/>
</dbReference>
<reference evidence="3" key="2">
    <citation type="submission" date="2007-04" db="EMBL/GenBank/DDBJ databases">
        <title>Complete genome sequence of the nitrogen-fixing bacterium Azorhizobium caulinodans ORS571.</title>
        <authorList>
            <person name="Lee K.B."/>
            <person name="Backer P.D."/>
            <person name="Aono T."/>
            <person name="Liu C.T."/>
            <person name="Suzuki S."/>
            <person name="Suzuki T."/>
            <person name="Kaneko T."/>
            <person name="Yamada M."/>
            <person name="Tabata S."/>
            <person name="Kupfer D.M."/>
            <person name="Najar F.Z."/>
            <person name="Wiley G.B."/>
            <person name="Roe B."/>
            <person name="Binnewies T."/>
            <person name="Ussery D."/>
            <person name="Vereecke D."/>
            <person name="Gevers D."/>
            <person name="Holsters M."/>
            <person name="Oyaizu H."/>
        </authorList>
    </citation>
    <scope>NUCLEOTIDE SEQUENCE [LARGE SCALE GENOMIC DNA]</scope>
    <source>
        <strain evidence="3">ATCC 43989 / DSM 5975 / JCM 20966 / LMG 6465 / NBRC 14845 / NCIMB 13405 / ORS 571</strain>
    </source>
</reference>
<name>A8I7K5_AZOC5</name>
<evidence type="ECO:0000313" key="3">
    <source>
        <dbReference type="Proteomes" id="UP000000270"/>
    </source>
</evidence>
<protein>
    <submittedName>
        <fullName evidence="2">Putative chromosomal replication initiator protein</fullName>
    </submittedName>
</protein>
<dbReference type="Pfam" id="PF08299">
    <property type="entry name" value="Bac_DnaA_C"/>
    <property type="match status" value="1"/>
</dbReference>
<dbReference type="PANTHER" id="PTHR30050">
    <property type="entry name" value="CHROMOSOMAL REPLICATION INITIATOR PROTEIN DNAA"/>
    <property type="match status" value="1"/>
</dbReference>
<dbReference type="GO" id="GO:0005524">
    <property type="term" value="F:ATP binding"/>
    <property type="evidence" value="ECO:0007669"/>
    <property type="project" value="InterPro"/>
</dbReference>
<dbReference type="CDD" id="cd06571">
    <property type="entry name" value="Bac_DnaA_C"/>
    <property type="match status" value="1"/>
</dbReference>
<dbReference type="STRING" id="438753.AZC_2132"/>
<reference evidence="2 3" key="5">
    <citation type="journal article" date="2010" name="Appl. Environ. Microbiol.">
        <title>phrR-like gene praR of Azorhizobium caulinodans ORS571 is essential for symbiosis with Sesbania rostrata and is involved in expression of reb genes.</title>
        <authorList>
            <person name="Akiba N."/>
            <person name="Aono T."/>
            <person name="Toyazaki H."/>
            <person name="Sato S."/>
            <person name="Oyaizu H."/>
        </authorList>
    </citation>
    <scope>NUCLEOTIDE SEQUENCE [LARGE SCALE GENOMIC DNA]</scope>
    <source>
        <strain evidence="3">ATCC 43989 / DSM 5975 / JCM 20966 / LMG 6465 / NBRC 14845 / NCIMB 13405 / ORS 571</strain>
    </source>
</reference>
<dbReference type="SUPFAM" id="SSF48295">
    <property type="entry name" value="TrpR-like"/>
    <property type="match status" value="1"/>
</dbReference>
<dbReference type="KEGG" id="azc:AZC_2132"/>
<dbReference type="eggNOG" id="COG0593">
    <property type="taxonomic scope" value="Bacteria"/>
</dbReference>
<evidence type="ECO:0000313" key="2">
    <source>
        <dbReference type="EMBL" id="BAF88130.1"/>
    </source>
</evidence>
<reference evidence="2 3" key="4">
    <citation type="journal article" date="2009" name="Appl. Environ. Microbiol.">
        <title>Comparative genome-wide transcriptional profiling of Azorhizobium caulinodans ORS571 grown under free-living and symbiotic conditions.</title>
        <authorList>
            <person name="Tsukada S."/>
            <person name="Aono T."/>
            <person name="Akiba N."/>
            <person name="Lee KB."/>
            <person name="Liu CT."/>
            <person name="Toyazaki H."/>
            <person name="Oyaizu H."/>
        </authorList>
    </citation>
    <scope>NUCLEOTIDE SEQUENCE [LARGE SCALE GENOMIC DNA]</scope>
    <source>
        <strain evidence="3">ATCC 43989 / DSM 5975 / JCM 20966 / LMG 6465 / NBRC 14845 / NCIMB 13405 / ORS 571</strain>
    </source>
</reference>
<dbReference type="RefSeq" id="WP_012170659.1">
    <property type="nucleotide sequence ID" value="NC_009937.1"/>
</dbReference>
<dbReference type="GO" id="GO:0006275">
    <property type="term" value="P:regulation of DNA replication"/>
    <property type="evidence" value="ECO:0007669"/>
    <property type="project" value="InterPro"/>
</dbReference>
<reference evidence="2 3" key="1">
    <citation type="journal article" date="2007" name="Appl. Environ. Microbiol.">
        <title>Rhizobial factors required for stem nodule maturation and maintenance in Sesbania rostrata-Azorhizobium caulinodans ORS571 symbiosis.</title>
        <authorList>
            <person name="Suzuki S."/>
            <person name="Aono T."/>
            <person name="Lee KB."/>
            <person name="Suzuki T."/>
            <person name="Liu CT."/>
            <person name="Miwa H."/>
            <person name="Wakao S."/>
            <person name="Iki T."/>
            <person name="Oyaizu H."/>
        </authorList>
    </citation>
    <scope>NUCLEOTIDE SEQUENCE [LARGE SCALE GENOMIC DNA]</scope>
    <source>
        <strain evidence="3">ATCC 43989 / DSM 5975 / JCM 20966 / LMG 6465 / NBRC 14845 / NCIMB 13405 / ORS 571</strain>
    </source>
</reference>
<dbReference type="GO" id="GO:0043565">
    <property type="term" value="F:sequence-specific DNA binding"/>
    <property type="evidence" value="ECO:0007669"/>
    <property type="project" value="InterPro"/>
</dbReference>
<reference evidence="2 3" key="6">
    <citation type="journal article" date="2011" name="Appl. Environ. Microbiol.">
        <title>Involvement of the azorhizobial chromosome partition gene (parA) in the onset of bacteroid differentiation during Sesbania rostrata stem nodule development.</title>
        <authorList>
            <person name="Liu CT."/>
            <person name="Lee KB."/>
            <person name="Wang YS."/>
            <person name="Peng MH."/>
            <person name="Lee KT."/>
            <person name="Suzuki S."/>
            <person name="Suzuki T."/>
            <person name="Oyaizu H."/>
        </authorList>
    </citation>
    <scope>NUCLEOTIDE SEQUENCE [LARGE SCALE GENOMIC DNA]</scope>
    <source>
        <strain evidence="3">ATCC 43989 / DSM 5975 / JCM 20966 / LMG 6465 / NBRC 14845 / NCIMB 13405 / ORS 571</strain>
    </source>
</reference>
<reference evidence="2 3" key="3">
    <citation type="journal article" date="2008" name="BMC Genomics">
        <title>The genome of the versatile nitrogen fixer Azorhizobium caulinodans ORS571.</title>
        <authorList>
            <person name="Lee KB."/>
            <person name="Backer P.D."/>
            <person name="Aono T."/>
            <person name="Liu CT."/>
            <person name="Suzuki S."/>
            <person name="Suzuki T."/>
            <person name="Kaneko T."/>
            <person name="Yamada M."/>
            <person name="Tabata S."/>
            <person name="Kupfer D.M."/>
            <person name="Najar F.Z."/>
            <person name="Wiley G.B."/>
            <person name="Roe B."/>
            <person name="Binnewies T.T."/>
            <person name="Ussery D.W."/>
            <person name="D'Haeze W."/>
            <person name="Herder J.D."/>
            <person name="Gevers D."/>
            <person name="Vereecke D."/>
            <person name="Holsters M."/>
            <person name="Oyaizu H."/>
        </authorList>
    </citation>
    <scope>NUCLEOTIDE SEQUENCE [LARGE SCALE GENOMIC DNA]</scope>
    <source>
        <strain evidence="3">ATCC 43989 / DSM 5975 / JCM 20966 / LMG 6465 / NBRC 14845 / NCIMB 13405 / ORS 571</strain>
    </source>
</reference>
<keyword evidence="3" id="KW-1185">Reference proteome</keyword>
<evidence type="ECO:0000259" key="1">
    <source>
        <dbReference type="SMART" id="SM00760"/>
    </source>
</evidence>
<dbReference type="Proteomes" id="UP000000270">
    <property type="component" value="Chromosome"/>
</dbReference>
<dbReference type="GO" id="GO:0006270">
    <property type="term" value="P:DNA replication initiation"/>
    <property type="evidence" value="ECO:0007669"/>
    <property type="project" value="InterPro"/>
</dbReference>
<dbReference type="HOGENOM" id="CLU_1412632_0_0_5"/>
<dbReference type="SMART" id="SM00760">
    <property type="entry name" value="Bac_DnaA_C"/>
    <property type="match status" value="1"/>
</dbReference>